<evidence type="ECO:0000313" key="3">
    <source>
        <dbReference type="EMBL" id="GAA2515880.1"/>
    </source>
</evidence>
<protein>
    <recommendedName>
        <fullName evidence="2">Ricin B lectin domain-containing protein</fullName>
    </recommendedName>
</protein>
<dbReference type="InterPro" id="IPR000772">
    <property type="entry name" value="Ricin_B_lectin"/>
</dbReference>
<comment type="caution">
    <text evidence="3">The sequence shown here is derived from an EMBL/GenBank/DDBJ whole genome shotgun (WGS) entry which is preliminary data.</text>
</comment>
<evidence type="ECO:0000256" key="1">
    <source>
        <dbReference type="SAM" id="SignalP"/>
    </source>
</evidence>
<reference evidence="3 4" key="1">
    <citation type="journal article" date="2019" name="Int. J. Syst. Evol. Microbiol.">
        <title>The Global Catalogue of Microorganisms (GCM) 10K type strain sequencing project: providing services to taxonomists for standard genome sequencing and annotation.</title>
        <authorList>
            <consortium name="The Broad Institute Genomics Platform"/>
            <consortium name="The Broad Institute Genome Sequencing Center for Infectious Disease"/>
            <person name="Wu L."/>
            <person name="Ma J."/>
        </authorList>
    </citation>
    <scope>NUCLEOTIDE SEQUENCE [LARGE SCALE GENOMIC DNA]</scope>
    <source>
        <strain evidence="3 4">JCM 3367</strain>
    </source>
</reference>
<gene>
    <name evidence="3" type="ORF">GCM10010201_10490</name>
</gene>
<dbReference type="EMBL" id="BAAARY010000003">
    <property type="protein sequence ID" value="GAA2515880.1"/>
    <property type="molecule type" value="Genomic_DNA"/>
</dbReference>
<dbReference type="Proteomes" id="UP001499978">
    <property type="component" value="Unassembled WGS sequence"/>
</dbReference>
<dbReference type="CDD" id="cd23458">
    <property type="entry name" value="beta-trefoil_Ricin_AgaB34-like"/>
    <property type="match status" value="1"/>
</dbReference>
<feature type="domain" description="Ricin B lectin" evidence="2">
    <location>
        <begin position="40"/>
        <end position="175"/>
    </location>
</feature>
<dbReference type="InterPro" id="IPR035992">
    <property type="entry name" value="Ricin_B-like_lectins"/>
</dbReference>
<evidence type="ECO:0000313" key="4">
    <source>
        <dbReference type="Proteomes" id="UP001499978"/>
    </source>
</evidence>
<dbReference type="SUPFAM" id="SSF50370">
    <property type="entry name" value="Ricin B-like lectins"/>
    <property type="match status" value="1"/>
</dbReference>
<name>A0ABN3N7E2_9ACTN</name>
<evidence type="ECO:0000259" key="2">
    <source>
        <dbReference type="SMART" id="SM00458"/>
    </source>
</evidence>
<dbReference type="PROSITE" id="PS50231">
    <property type="entry name" value="RICIN_B_LECTIN"/>
    <property type="match status" value="1"/>
</dbReference>
<sequence>MRLTTRLAITVAAVGAGMALTAAPSSAAPGSGTGVERATAAYELRARHSGRCLDVFGASAANGADAIQWTCHQGANQHWRMVPAGGGWHEIRALHSNKCLDVLAASTTNGADVVQWACHGGANQRWLLVSTATGMEIRARHSGKCLDVFGASMANGADVIQWTCNGGANQRWQRV</sequence>
<dbReference type="Gene3D" id="2.80.10.50">
    <property type="match status" value="3"/>
</dbReference>
<accession>A0ABN3N7E2</accession>
<proteinExistence type="predicted"/>
<feature type="signal peptide" evidence="1">
    <location>
        <begin position="1"/>
        <end position="27"/>
    </location>
</feature>
<keyword evidence="1" id="KW-0732">Signal</keyword>
<organism evidence="3 4">
    <name type="scientific">Pilimelia columellifera subsp. columellifera</name>
    <dbReference type="NCBI Taxonomy" id="706583"/>
    <lineage>
        <taxon>Bacteria</taxon>
        <taxon>Bacillati</taxon>
        <taxon>Actinomycetota</taxon>
        <taxon>Actinomycetes</taxon>
        <taxon>Micromonosporales</taxon>
        <taxon>Micromonosporaceae</taxon>
        <taxon>Pilimelia</taxon>
    </lineage>
</organism>
<dbReference type="RefSeq" id="WP_344169087.1">
    <property type="nucleotide sequence ID" value="NZ_BAAARY010000003.1"/>
</dbReference>
<dbReference type="SMART" id="SM00458">
    <property type="entry name" value="RICIN"/>
    <property type="match status" value="1"/>
</dbReference>
<keyword evidence="4" id="KW-1185">Reference proteome</keyword>
<feature type="chain" id="PRO_5047479569" description="Ricin B lectin domain-containing protein" evidence="1">
    <location>
        <begin position="28"/>
        <end position="175"/>
    </location>
</feature>
<dbReference type="Pfam" id="PF00652">
    <property type="entry name" value="Ricin_B_lectin"/>
    <property type="match status" value="1"/>
</dbReference>